<dbReference type="EMBL" id="SVBY01000021">
    <property type="protein sequence ID" value="MBE6092379.1"/>
    <property type="molecule type" value="Genomic_DNA"/>
</dbReference>
<evidence type="ECO:0000259" key="3">
    <source>
        <dbReference type="PROSITE" id="PS50801"/>
    </source>
</evidence>
<organism evidence="4 5">
    <name type="scientific">Selenomonas ruminantium</name>
    <dbReference type="NCBI Taxonomy" id="971"/>
    <lineage>
        <taxon>Bacteria</taxon>
        <taxon>Bacillati</taxon>
        <taxon>Bacillota</taxon>
        <taxon>Negativicutes</taxon>
        <taxon>Selenomonadales</taxon>
        <taxon>Selenomonadaceae</taxon>
        <taxon>Selenomonas</taxon>
    </lineage>
</organism>
<dbReference type="InterPro" id="IPR036513">
    <property type="entry name" value="STAS_dom_sf"/>
</dbReference>
<accession>A0A927ZXB0</accession>
<dbReference type="InterPro" id="IPR002645">
    <property type="entry name" value="STAS_dom"/>
</dbReference>
<reference evidence="4" key="1">
    <citation type="submission" date="2019-04" db="EMBL/GenBank/DDBJ databases">
        <title>Evolution of Biomass-Degrading Anaerobic Consortia Revealed by Metagenomics.</title>
        <authorList>
            <person name="Peng X."/>
        </authorList>
    </citation>
    <scope>NUCLEOTIDE SEQUENCE</scope>
    <source>
        <strain evidence="4">SIG240</strain>
    </source>
</reference>
<comment type="similarity">
    <text evidence="1 2">Belongs to the anti-sigma-factor antagonist family.</text>
</comment>
<dbReference type="Proteomes" id="UP000761380">
    <property type="component" value="Unassembled WGS sequence"/>
</dbReference>
<gene>
    <name evidence="4" type="ORF">E7201_04270</name>
</gene>
<dbReference type="InterPro" id="IPR058548">
    <property type="entry name" value="MlaB-like_STAS"/>
</dbReference>
<protein>
    <recommendedName>
        <fullName evidence="2">Anti-sigma factor antagonist</fullName>
    </recommendedName>
</protein>
<evidence type="ECO:0000256" key="2">
    <source>
        <dbReference type="RuleBase" id="RU003749"/>
    </source>
</evidence>
<dbReference type="PROSITE" id="PS50801">
    <property type="entry name" value="STAS"/>
    <property type="match status" value="1"/>
</dbReference>
<dbReference type="NCBIfam" id="TIGR00377">
    <property type="entry name" value="ant_ant_sig"/>
    <property type="match status" value="1"/>
</dbReference>
<evidence type="ECO:0000313" key="4">
    <source>
        <dbReference type="EMBL" id="MBE6092379.1"/>
    </source>
</evidence>
<dbReference type="GO" id="GO:0043856">
    <property type="term" value="F:anti-sigma factor antagonist activity"/>
    <property type="evidence" value="ECO:0007669"/>
    <property type="project" value="InterPro"/>
</dbReference>
<dbReference type="SUPFAM" id="SSF52091">
    <property type="entry name" value="SpoIIaa-like"/>
    <property type="match status" value="1"/>
</dbReference>
<dbReference type="Pfam" id="PF13466">
    <property type="entry name" value="STAS_2"/>
    <property type="match status" value="1"/>
</dbReference>
<name>A0A927ZXB0_SELRU</name>
<dbReference type="PANTHER" id="PTHR33495">
    <property type="entry name" value="ANTI-SIGMA FACTOR ANTAGONIST TM_1081-RELATED-RELATED"/>
    <property type="match status" value="1"/>
</dbReference>
<feature type="domain" description="STAS" evidence="3">
    <location>
        <begin position="6"/>
        <end position="113"/>
    </location>
</feature>
<evidence type="ECO:0000256" key="1">
    <source>
        <dbReference type="ARBA" id="ARBA00009013"/>
    </source>
</evidence>
<proteinExistence type="inferred from homology"/>
<comment type="caution">
    <text evidence="4">The sequence shown here is derived from an EMBL/GenBank/DDBJ whole genome shotgun (WGS) entry which is preliminary data.</text>
</comment>
<sequence length="113" mass="12397">MSDLPICYNSKEMNGWQVWQLRGRLDRTTAEEAAEEGEKQLAACRKLALDLSGLSYVSSAGLRTILKLASGAEQAGKSIVIISSEGMVREILEMARLDLFITIHASVDDLKNV</sequence>
<dbReference type="Gene3D" id="3.30.750.24">
    <property type="entry name" value="STAS domain"/>
    <property type="match status" value="1"/>
</dbReference>
<dbReference type="InterPro" id="IPR003658">
    <property type="entry name" value="Anti-sigma_ant"/>
</dbReference>
<evidence type="ECO:0000313" key="5">
    <source>
        <dbReference type="Proteomes" id="UP000761380"/>
    </source>
</evidence>
<dbReference type="CDD" id="cd07043">
    <property type="entry name" value="STAS_anti-anti-sigma_factors"/>
    <property type="match status" value="1"/>
</dbReference>
<dbReference type="AlphaFoldDB" id="A0A927ZXB0"/>